<evidence type="ECO:0000256" key="4">
    <source>
        <dbReference type="ARBA" id="ARBA00022694"/>
    </source>
</evidence>
<dbReference type="NCBIfam" id="TIGR02432">
    <property type="entry name" value="lysidine_TilS_N"/>
    <property type="match status" value="1"/>
</dbReference>
<comment type="catalytic activity">
    <reaction evidence="7 8">
        <text>cytidine(34) in tRNA(Ile2) + L-lysine + ATP = lysidine(34) in tRNA(Ile2) + AMP + diphosphate + H(+)</text>
        <dbReference type="Rhea" id="RHEA:43744"/>
        <dbReference type="Rhea" id="RHEA-COMP:10625"/>
        <dbReference type="Rhea" id="RHEA-COMP:10670"/>
        <dbReference type="ChEBI" id="CHEBI:15378"/>
        <dbReference type="ChEBI" id="CHEBI:30616"/>
        <dbReference type="ChEBI" id="CHEBI:32551"/>
        <dbReference type="ChEBI" id="CHEBI:33019"/>
        <dbReference type="ChEBI" id="CHEBI:82748"/>
        <dbReference type="ChEBI" id="CHEBI:83665"/>
        <dbReference type="ChEBI" id="CHEBI:456215"/>
        <dbReference type="EC" id="6.3.4.19"/>
    </reaction>
</comment>
<dbReference type="InterPro" id="IPR015262">
    <property type="entry name" value="tRNA_Ile_lys_synt_subst-bd"/>
</dbReference>
<keyword evidence="5 8" id="KW-0547">Nucleotide-binding</keyword>
<organism evidence="10 11">
    <name type="scientific">Marinobacter excellens LAMA 842</name>
    <dbReference type="NCBI Taxonomy" id="1306954"/>
    <lineage>
        <taxon>Bacteria</taxon>
        <taxon>Pseudomonadati</taxon>
        <taxon>Pseudomonadota</taxon>
        <taxon>Gammaproteobacteria</taxon>
        <taxon>Pseudomonadales</taxon>
        <taxon>Marinobacteraceae</taxon>
        <taxon>Marinobacter</taxon>
    </lineage>
</organism>
<name>A0A137S830_9GAMM</name>
<dbReference type="Gene3D" id="3.40.50.620">
    <property type="entry name" value="HUPs"/>
    <property type="match status" value="1"/>
</dbReference>
<dbReference type="SUPFAM" id="SSF56037">
    <property type="entry name" value="PheT/TilS domain"/>
    <property type="match status" value="1"/>
</dbReference>
<dbReference type="SUPFAM" id="SSF52402">
    <property type="entry name" value="Adenine nucleotide alpha hydrolases-like"/>
    <property type="match status" value="1"/>
</dbReference>
<evidence type="ECO:0000259" key="9">
    <source>
        <dbReference type="SMART" id="SM00977"/>
    </source>
</evidence>
<reference evidence="11" key="1">
    <citation type="submission" date="2015-12" db="EMBL/GenBank/DDBJ databases">
        <authorList>
            <person name="Lima A."/>
            <person name="Farahani Zayas N."/>
            <person name="Castro Da Silva M.A."/>
            <person name="Cabral A."/>
            <person name="Pessatti M.L."/>
        </authorList>
    </citation>
    <scope>NUCLEOTIDE SEQUENCE [LARGE SCALE GENOMIC DNA]</scope>
    <source>
        <strain evidence="11">LAMA 842</strain>
    </source>
</reference>
<keyword evidence="11" id="KW-1185">Reference proteome</keyword>
<dbReference type="CDD" id="cd01992">
    <property type="entry name" value="TilS_N"/>
    <property type="match status" value="1"/>
</dbReference>
<dbReference type="Gene3D" id="1.20.59.20">
    <property type="match status" value="1"/>
</dbReference>
<comment type="domain">
    <text evidence="8">The N-terminal region contains the highly conserved SGGXDS motif, predicted to be a P-loop motif involved in ATP binding.</text>
</comment>
<gene>
    <name evidence="8" type="primary">tilS</name>
    <name evidence="10" type="ORF">J122_2688</name>
</gene>
<evidence type="ECO:0000313" key="11">
    <source>
        <dbReference type="Proteomes" id="UP000070282"/>
    </source>
</evidence>
<dbReference type="InterPro" id="IPR011063">
    <property type="entry name" value="TilS/TtcA_N"/>
</dbReference>
<dbReference type="Pfam" id="PF01171">
    <property type="entry name" value="ATP_bind_3"/>
    <property type="match status" value="1"/>
</dbReference>
<dbReference type="InterPro" id="IPR012795">
    <property type="entry name" value="tRNA_Ile_lys_synt_N"/>
</dbReference>
<dbReference type="PANTHER" id="PTHR43033:SF1">
    <property type="entry name" value="TRNA(ILE)-LYSIDINE SYNTHASE-RELATED"/>
    <property type="match status" value="1"/>
</dbReference>
<proteinExistence type="inferred from homology"/>
<comment type="caution">
    <text evidence="10">The sequence shown here is derived from an EMBL/GenBank/DDBJ whole genome shotgun (WGS) entry which is preliminary data.</text>
</comment>
<dbReference type="GO" id="GO:0006400">
    <property type="term" value="P:tRNA modification"/>
    <property type="evidence" value="ECO:0007669"/>
    <property type="project" value="UniProtKB-UniRule"/>
</dbReference>
<dbReference type="NCBIfam" id="TIGR02433">
    <property type="entry name" value="lysidine_TilS_C"/>
    <property type="match status" value="1"/>
</dbReference>
<evidence type="ECO:0000256" key="2">
    <source>
        <dbReference type="ARBA" id="ARBA00022490"/>
    </source>
</evidence>
<dbReference type="PATRIC" id="fig|1306954.6.peg.975"/>
<comment type="subcellular location">
    <subcellularLocation>
        <location evidence="1 8">Cytoplasm</location>
    </subcellularLocation>
</comment>
<evidence type="ECO:0000256" key="3">
    <source>
        <dbReference type="ARBA" id="ARBA00022598"/>
    </source>
</evidence>
<comment type="similarity">
    <text evidence="8">Belongs to the tRNA(Ile)-lysidine synthase family.</text>
</comment>
<sequence>MKAGGNTARESGWPEDLLGPVSSLPDSSRILVALSGGLDSSLLLYVAAACHRNVCALHINHQLQPNHSQTEQFCRSLCERLAVPLLVERVDVSVGESGSGGLEEAARMARYDVFRRVLGAGDLLLMAHHADDQVETVLFRLLRGTGVTGLAGMPESRRLGQGALFRPWLAVSRDRLEQVARDVGLSWVEDPSNTSLAFDRNYLRHAVLPGLKERWPGLLKRVEHSARACAESDILNHRLAELQWQMCSDSGQLRLASIQALSPLEQRNLVRWWIHRQGLKMPALADWDQSLAELVQAGEDRTPEIRGDGFSLRRYRGYLYLVPNVEVPAHSAGLDPGRPMQWGPWTLRLTPTATTPEAAPPPIRVSTRQGGERLRFEEGGHSRSLKTWLQEQGVPPWERALLPLVYHETPGASELIAIGDLWCSEQYSGGAPATGWRLIVERDCD</sequence>
<dbReference type="PANTHER" id="PTHR43033">
    <property type="entry name" value="TRNA(ILE)-LYSIDINE SYNTHASE-RELATED"/>
    <property type="match status" value="1"/>
</dbReference>
<dbReference type="InterPro" id="IPR012094">
    <property type="entry name" value="tRNA_Ile_lys_synt"/>
</dbReference>
<dbReference type="RefSeq" id="WP_061332661.1">
    <property type="nucleotide sequence ID" value="NZ_LOCO01000015.1"/>
</dbReference>
<dbReference type="GO" id="GO:0005524">
    <property type="term" value="F:ATP binding"/>
    <property type="evidence" value="ECO:0007669"/>
    <property type="project" value="UniProtKB-UniRule"/>
</dbReference>
<feature type="binding site" evidence="8">
    <location>
        <begin position="35"/>
        <end position="40"/>
    </location>
    <ligand>
        <name>ATP</name>
        <dbReference type="ChEBI" id="CHEBI:30616"/>
    </ligand>
</feature>
<dbReference type="Proteomes" id="UP000070282">
    <property type="component" value="Unassembled WGS sequence"/>
</dbReference>
<dbReference type="GO" id="GO:0005737">
    <property type="term" value="C:cytoplasm"/>
    <property type="evidence" value="ECO:0007669"/>
    <property type="project" value="UniProtKB-SubCell"/>
</dbReference>
<dbReference type="AlphaFoldDB" id="A0A137S830"/>
<dbReference type="SUPFAM" id="SSF82829">
    <property type="entry name" value="MesJ substrate recognition domain-like"/>
    <property type="match status" value="1"/>
</dbReference>
<dbReference type="SMART" id="SM00977">
    <property type="entry name" value="TilS_C"/>
    <property type="match status" value="1"/>
</dbReference>
<dbReference type="GO" id="GO:0032267">
    <property type="term" value="F:tRNA(Ile)-lysidine synthase activity"/>
    <property type="evidence" value="ECO:0007669"/>
    <property type="project" value="UniProtKB-EC"/>
</dbReference>
<dbReference type="HAMAP" id="MF_01161">
    <property type="entry name" value="tRNA_Ile_lys_synt"/>
    <property type="match status" value="1"/>
</dbReference>
<accession>A0A137S830</accession>
<evidence type="ECO:0000256" key="7">
    <source>
        <dbReference type="ARBA" id="ARBA00048539"/>
    </source>
</evidence>
<evidence type="ECO:0000256" key="6">
    <source>
        <dbReference type="ARBA" id="ARBA00022840"/>
    </source>
</evidence>
<dbReference type="EMBL" id="LOCO01000015">
    <property type="protein sequence ID" value="KXO08590.1"/>
    <property type="molecule type" value="Genomic_DNA"/>
</dbReference>
<dbReference type="InterPro" id="IPR012796">
    <property type="entry name" value="Lysidine-tRNA-synth_C"/>
</dbReference>
<evidence type="ECO:0000256" key="8">
    <source>
        <dbReference type="HAMAP-Rule" id="MF_01161"/>
    </source>
</evidence>
<evidence type="ECO:0000313" key="10">
    <source>
        <dbReference type="EMBL" id="KXO08590.1"/>
    </source>
</evidence>
<dbReference type="Pfam" id="PF09179">
    <property type="entry name" value="TilS"/>
    <property type="match status" value="1"/>
</dbReference>
<protein>
    <recommendedName>
        <fullName evidence="8">tRNA(Ile)-lysidine synthase</fullName>
        <ecNumber evidence="8">6.3.4.19</ecNumber>
    </recommendedName>
    <alternativeName>
        <fullName evidence="8">tRNA(Ile)-2-lysyl-cytidine synthase</fullName>
    </alternativeName>
    <alternativeName>
        <fullName evidence="8">tRNA(Ile)-lysidine synthetase</fullName>
    </alternativeName>
</protein>
<keyword evidence="6 8" id="KW-0067">ATP-binding</keyword>
<keyword evidence="3 8" id="KW-0436">Ligase</keyword>
<keyword evidence="4 8" id="KW-0819">tRNA processing</keyword>
<dbReference type="Pfam" id="PF11734">
    <property type="entry name" value="TilS_C"/>
    <property type="match status" value="1"/>
</dbReference>
<feature type="domain" description="Lysidine-tRNA(Ile) synthetase C-terminal" evidence="9">
    <location>
        <begin position="363"/>
        <end position="440"/>
    </location>
</feature>
<dbReference type="InterPro" id="IPR014729">
    <property type="entry name" value="Rossmann-like_a/b/a_fold"/>
</dbReference>
<dbReference type="EC" id="6.3.4.19" evidence="8"/>
<comment type="function">
    <text evidence="8">Ligates lysine onto the cytidine present at position 34 of the AUA codon-specific tRNA(Ile) that contains the anticodon CAU, in an ATP-dependent manner. Cytidine is converted to lysidine, thus changing the amino acid specificity of the tRNA from methionine to isoleucine.</text>
</comment>
<keyword evidence="2 8" id="KW-0963">Cytoplasm</keyword>
<evidence type="ECO:0000256" key="1">
    <source>
        <dbReference type="ARBA" id="ARBA00004496"/>
    </source>
</evidence>
<evidence type="ECO:0000256" key="5">
    <source>
        <dbReference type="ARBA" id="ARBA00022741"/>
    </source>
</evidence>